<name>L9Y573_9EURY</name>
<dbReference type="SUPFAM" id="SSF46785">
    <property type="entry name" value="Winged helix' DNA-binding domain"/>
    <property type="match status" value="1"/>
</dbReference>
<dbReference type="InterPro" id="IPR036390">
    <property type="entry name" value="WH_DNA-bd_sf"/>
</dbReference>
<dbReference type="STRING" id="1227496.C489_05908"/>
<dbReference type="EMBL" id="AOID01000019">
    <property type="protein sequence ID" value="ELY68877.1"/>
    <property type="molecule type" value="Genomic_DNA"/>
</dbReference>
<accession>L9Y573</accession>
<proteinExistence type="predicted"/>
<keyword evidence="2" id="KW-1185">Reference proteome</keyword>
<dbReference type="Proteomes" id="UP000011632">
    <property type="component" value="Unassembled WGS sequence"/>
</dbReference>
<comment type="caution">
    <text evidence="1">The sequence shown here is derived from an EMBL/GenBank/DDBJ whole genome shotgun (WGS) entry which is preliminary data.</text>
</comment>
<dbReference type="AlphaFoldDB" id="L9Y573"/>
<reference evidence="1 2" key="1">
    <citation type="journal article" date="2014" name="PLoS Genet.">
        <title>Phylogenetically driven sequencing of extremely halophilic archaea reveals strategies for static and dynamic osmo-response.</title>
        <authorList>
            <person name="Becker E.A."/>
            <person name="Seitzer P.M."/>
            <person name="Tritt A."/>
            <person name="Larsen D."/>
            <person name="Krusor M."/>
            <person name="Yao A.I."/>
            <person name="Wu D."/>
            <person name="Madern D."/>
            <person name="Eisen J.A."/>
            <person name="Darling A.E."/>
            <person name="Facciotti M.T."/>
        </authorList>
    </citation>
    <scope>NUCLEOTIDE SEQUENCE [LARGE SCALE GENOMIC DNA]</scope>
    <source>
        <strain evidence="1 2">JCM 10478</strain>
    </source>
</reference>
<organism evidence="1 2">
    <name type="scientific">Natrinema versiforme JCM 10478</name>
    <dbReference type="NCBI Taxonomy" id="1227496"/>
    <lineage>
        <taxon>Archaea</taxon>
        <taxon>Methanobacteriati</taxon>
        <taxon>Methanobacteriota</taxon>
        <taxon>Stenosarchaea group</taxon>
        <taxon>Halobacteria</taxon>
        <taxon>Halobacteriales</taxon>
        <taxon>Natrialbaceae</taxon>
        <taxon>Natrinema</taxon>
    </lineage>
</organism>
<protein>
    <submittedName>
        <fullName evidence="1">Uncharacterized protein</fullName>
    </submittedName>
</protein>
<sequence>MTDIQTAPKHIHHIAVTSDDDRPLLPITREHIGRDAAVLYPIGDDQAGGIDRYQRVLEDFLGLSVTVTDEIHDADGLYAAAYRRLRDDLEHHDAVYVNPTALETRAAHLFTTAAQTLALERPGDRSHLSAYTVDRHDEPRTLPLAPDGDPDTETEHRILGALAAGSDPPSVSDLARSLADGDCDESFRSKVQYNVQKLEEKGYLERIDAGHTLRPRLSPMGRLWTRANSLDMEETA</sequence>
<evidence type="ECO:0000313" key="1">
    <source>
        <dbReference type="EMBL" id="ELY68877.1"/>
    </source>
</evidence>
<dbReference type="OrthoDB" id="385214at2157"/>
<gene>
    <name evidence="1" type="ORF">C489_05908</name>
</gene>
<dbReference type="PATRIC" id="fig|1227496.3.peg.1190"/>
<dbReference type="RefSeq" id="WP_006430239.1">
    <property type="nucleotide sequence ID" value="NZ_AOID01000019.1"/>
</dbReference>
<evidence type="ECO:0000313" key="2">
    <source>
        <dbReference type="Proteomes" id="UP000011632"/>
    </source>
</evidence>